<dbReference type="GO" id="GO:0003824">
    <property type="term" value="F:catalytic activity"/>
    <property type="evidence" value="ECO:0007669"/>
    <property type="project" value="InterPro"/>
</dbReference>
<dbReference type="GO" id="GO:0030170">
    <property type="term" value="F:pyridoxal phosphate binding"/>
    <property type="evidence" value="ECO:0007669"/>
    <property type="project" value="InterPro"/>
</dbReference>
<dbReference type="Pfam" id="PF03476">
    <property type="entry name" value="MOSC_N"/>
    <property type="match status" value="1"/>
</dbReference>
<reference evidence="2" key="1">
    <citation type="journal article" date="2021" name="Nat. Commun.">
        <title>Genomic analyses provide insights into spinach domestication and the genetic basis of agronomic traits.</title>
        <authorList>
            <person name="Cai X."/>
            <person name="Sun X."/>
            <person name="Xu C."/>
            <person name="Sun H."/>
            <person name="Wang X."/>
            <person name="Ge C."/>
            <person name="Zhang Z."/>
            <person name="Wang Q."/>
            <person name="Fei Z."/>
            <person name="Jiao C."/>
            <person name="Wang Q."/>
        </authorList>
    </citation>
    <scope>NUCLEOTIDE SEQUENCE [LARGE SCALE GENOMIC DNA]</scope>
    <source>
        <strain evidence="2">cv. Varoflay</strain>
    </source>
</reference>
<gene>
    <name evidence="3" type="primary">LOC110787070</name>
</gene>
<dbReference type="GO" id="GO:0030151">
    <property type="term" value="F:molybdenum ion binding"/>
    <property type="evidence" value="ECO:0007669"/>
    <property type="project" value="InterPro"/>
</dbReference>
<reference evidence="3" key="2">
    <citation type="submission" date="2025-08" db="UniProtKB">
        <authorList>
            <consortium name="RefSeq"/>
        </authorList>
    </citation>
    <scope>IDENTIFICATION</scope>
    <source>
        <tissue evidence="3">Leaf</tissue>
    </source>
</reference>
<organism evidence="2 3">
    <name type="scientific">Spinacia oleracea</name>
    <name type="common">Spinach</name>
    <dbReference type="NCBI Taxonomy" id="3562"/>
    <lineage>
        <taxon>Eukaryota</taxon>
        <taxon>Viridiplantae</taxon>
        <taxon>Streptophyta</taxon>
        <taxon>Embryophyta</taxon>
        <taxon>Tracheophyta</taxon>
        <taxon>Spermatophyta</taxon>
        <taxon>Magnoliopsida</taxon>
        <taxon>eudicotyledons</taxon>
        <taxon>Gunneridae</taxon>
        <taxon>Pentapetalae</taxon>
        <taxon>Caryophyllales</taxon>
        <taxon>Chenopodiaceae</taxon>
        <taxon>Chenopodioideae</taxon>
        <taxon>Anserineae</taxon>
        <taxon>Spinacia</taxon>
    </lineage>
</organism>
<evidence type="ECO:0000259" key="1">
    <source>
        <dbReference type="PROSITE" id="PS51340"/>
    </source>
</evidence>
<feature type="domain" description="MOSC" evidence="1">
    <location>
        <begin position="134"/>
        <end position="294"/>
    </location>
</feature>
<proteinExistence type="predicted"/>
<dbReference type="KEGG" id="soe:110787070"/>
<dbReference type="GO" id="GO:0032787">
    <property type="term" value="P:monocarboxylic acid metabolic process"/>
    <property type="evidence" value="ECO:0007669"/>
    <property type="project" value="UniProtKB-ARBA"/>
</dbReference>
<dbReference type="InterPro" id="IPR005303">
    <property type="entry name" value="MOCOS_middle"/>
</dbReference>
<evidence type="ECO:0000313" key="2">
    <source>
        <dbReference type="Proteomes" id="UP000813463"/>
    </source>
</evidence>
<dbReference type="RefSeq" id="XP_021847327.1">
    <property type="nucleotide sequence ID" value="XM_021991635.2"/>
</dbReference>
<dbReference type="PANTHER" id="PTHR14237">
    <property type="entry name" value="MOLYBDOPTERIN COFACTOR SULFURASE MOSC"/>
    <property type="match status" value="1"/>
</dbReference>
<accession>A0A9R0IDT1</accession>
<dbReference type="SUPFAM" id="SSF141673">
    <property type="entry name" value="MOSC N-terminal domain-like"/>
    <property type="match status" value="1"/>
</dbReference>
<sequence>MEEESGRVKSIFVYPIKSCRGMAVAQAPITSTGFRWDRQWMIVNANGRMITQRAEPKLALIEVELPTEAFSESWEPSSDSYMVIRAPGMDTLKVSLSKPRDIVEHVSVWNWKGSALDEGATAAEWLSNHLGKVSRLVRFDPASQTRATDPDYADGYKTMFSDQFPFMLISQGSLDAMNKILKEPIPINRFRPNILVEGCGPFSEDLWKEIRINKLTFYGVKLCSRCKIPTIDQESGIVSSEPTETLQGFRSDKILLPNKKPQGQVYVGQHLVCKECFTNDSGNVIQVGDPLFVVHQLSSTAEAAA</sequence>
<evidence type="ECO:0000313" key="3">
    <source>
        <dbReference type="RefSeq" id="XP_021847327.1"/>
    </source>
</evidence>
<dbReference type="InterPro" id="IPR011037">
    <property type="entry name" value="Pyrv_Knase-like_insert_dom_sf"/>
</dbReference>
<dbReference type="InterPro" id="IPR005302">
    <property type="entry name" value="MoCF_Sase_C"/>
</dbReference>
<keyword evidence="2" id="KW-1185">Reference proteome</keyword>
<dbReference type="AlphaFoldDB" id="A0A9R0IDT1"/>
<dbReference type="Proteomes" id="UP000813463">
    <property type="component" value="Chromosome 6"/>
</dbReference>
<protein>
    <recommendedName>
        <fullName evidence="1">MOSC domain-containing protein</fullName>
    </recommendedName>
</protein>
<dbReference type="OrthoDB" id="17255at2759"/>
<dbReference type="PROSITE" id="PS51340">
    <property type="entry name" value="MOSC"/>
    <property type="match status" value="1"/>
</dbReference>
<dbReference type="PANTHER" id="PTHR14237:SF19">
    <property type="entry name" value="MITOCHONDRIAL AMIDOXIME REDUCING COMPONENT 1"/>
    <property type="match status" value="1"/>
</dbReference>
<dbReference type="GeneID" id="110787070"/>
<name>A0A9R0IDT1_SPIOL</name>
<dbReference type="Pfam" id="PF03473">
    <property type="entry name" value="MOSC"/>
    <property type="match status" value="1"/>
</dbReference>
<dbReference type="SUPFAM" id="SSF50800">
    <property type="entry name" value="PK beta-barrel domain-like"/>
    <property type="match status" value="1"/>
</dbReference>